<evidence type="ECO:0000256" key="7">
    <source>
        <dbReference type="SAM" id="Phobius"/>
    </source>
</evidence>
<evidence type="ECO:0000256" key="6">
    <source>
        <dbReference type="ARBA" id="ARBA00023136"/>
    </source>
</evidence>
<feature type="transmembrane region" description="Helical" evidence="7">
    <location>
        <begin position="290"/>
        <end position="308"/>
    </location>
</feature>
<keyword evidence="5 7" id="KW-1133">Transmembrane helix</keyword>
<comment type="subcellular location">
    <subcellularLocation>
        <location evidence="1">Cell membrane</location>
        <topology evidence="1">Multi-pass membrane protein</topology>
    </subcellularLocation>
</comment>
<accession>A0ABS7ANS8</accession>
<gene>
    <name evidence="8" type="ORF">KYD98_09315</name>
</gene>
<evidence type="ECO:0000256" key="1">
    <source>
        <dbReference type="ARBA" id="ARBA00004651"/>
    </source>
</evidence>
<keyword evidence="9" id="KW-1185">Reference proteome</keyword>
<comment type="similarity">
    <text evidence="2">Belongs to the polysaccharide synthase family.</text>
</comment>
<keyword evidence="4 7" id="KW-0812">Transmembrane</keyword>
<dbReference type="InterPro" id="IPR050833">
    <property type="entry name" value="Poly_Biosynth_Transport"/>
</dbReference>
<dbReference type="PANTHER" id="PTHR30250:SF10">
    <property type="entry name" value="LIPOPOLYSACCHARIDE BIOSYNTHESIS PROTEIN WZXC"/>
    <property type="match status" value="1"/>
</dbReference>
<dbReference type="Proteomes" id="UP001519921">
    <property type="component" value="Unassembled WGS sequence"/>
</dbReference>
<organism evidence="8 9">
    <name type="scientific">Clostridium weizhouense</name>
    <dbReference type="NCBI Taxonomy" id="2859781"/>
    <lineage>
        <taxon>Bacteria</taxon>
        <taxon>Bacillati</taxon>
        <taxon>Bacillota</taxon>
        <taxon>Clostridia</taxon>
        <taxon>Eubacteriales</taxon>
        <taxon>Clostridiaceae</taxon>
        <taxon>Clostridium</taxon>
    </lineage>
</organism>
<evidence type="ECO:0000256" key="2">
    <source>
        <dbReference type="ARBA" id="ARBA00007430"/>
    </source>
</evidence>
<feature type="transmembrane region" description="Helical" evidence="7">
    <location>
        <begin position="369"/>
        <end position="397"/>
    </location>
</feature>
<dbReference type="EMBL" id="JAHXPT010000006">
    <property type="protein sequence ID" value="MBW6410294.1"/>
    <property type="molecule type" value="Genomic_DNA"/>
</dbReference>
<evidence type="ECO:0000256" key="4">
    <source>
        <dbReference type="ARBA" id="ARBA00022692"/>
    </source>
</evidence>
<evidence type="ECO:0000313" key="9">
    <source>
        <dbReference type="Proteomes" id="UP001519921"/>
    </source>
</evidence>
<dbReference type="Pfam" id="PF13440">
    <property type="entry name" value="Polysacc_synt_3"/>
    <property type="match status" value="1"/>
</dbReference>
<name>A0ABS7ANS8_9CLOT</name>
<feature type="transmembrane region" description="Helical" evidence="7">
    <location>
        <begin position="46"/>
        <end position="70"/>
    </location>
</feature>
<dbReference type="RefSeq" id="WP_219779489.1">
    <property type="nucleotide sequence ID" value="NZ_JAHXPT010000006.1"/>
</dbReference>
<keyword evidence="3" id="KW-1003">Cell membrane</keyword>
<reference evidence="8 9" key="1">
    <citation type="submission" date="2021-07" db="EMBL/GenBank/DDBJ databases">
        <title>Clostridium weizhouense sp. nov., an anaerobic bacterium isolated from activated sludge of Petroleum wastewater.</title>
        <authorList>
            <person name="Li Q."/>
        </authorList>
    </citation>
    <scope>NUCLEOTIDE SEQUENCE [LARGE SCALE GENOMIC DNA]</scope>
    <source>
        <strain evidence="8 9">YB-6</strain>
    </source>
</reference>
<evidence type="ECO:0000313" key="8">
    <source>
        <dbReference type="EMBL" id="MBW6410294.1"/>
    </source>
</evidence>
<feature type="transmembrane region" description="Helical" evidence="7">
    <location>
        <begin position="111"/>
        <end position="131"/>
    </location>
</feature>
<feature type="transmembrane region" description="Helical" evidence="7">
    <location>
        <begin position="152"/>
        <end position="176"/>
    </location>
</feature>
<dbReference type="PANTHER" id="PTHR30250">
    <property type="entry name" value="PST FAMILY PREDICTED COLANIC ACID TRANSPORTER"/>
    <property type="match status" value="1"/>
</dbReference>
<sequence>MENQNIKLKVLSSLLWKYMERGGTQGIQFIVQIVLARILIPNDYGIISLIAIFITIANVFVQSGFNTALIQKKDANETDFSSVFYLSLVVASLIYLFLFITAPFIANFYDITQLIPVLRVLSITLFFGAFNSIQNAVVSKRMQFKKLFFSSLGAMILSGTVGIVLAYAGFGVWALVLQQLTNQFSITVILWFTVKWRPTLIFSFERVKGLFSYSWKLLISSLIDTLYMNLRSLIIGKMYNPAMLGFYNRGDQFPQLIVSNINGSIQSVMLPALSSEQSNRQRVKEMVRRSIVTSSFIVFPLMIGLAVIGEPLVKILLTDKWLPCVPFLQVFCLSYALWPIHTANLQAINALGRSDIFLKLEIIKKIMGIIILGVSMFYGVYAIAIGTLISGIISTFINAYPNLKLLNYSYKEQWKDITPSLILSLVMGCVTYSIQWSNMSIYLTLITQICVGTILYIGMAKIFKFECFIYLLNTIKDMIKNKKGATI</sequence>
<protein>
    <submittedName>
        <fullName evidence="8">Lipopolysaccharide biosynthesis protein</fullName>
    </submittedName>
</protein>
<evidence type="ECO:0000256" key="3">
    <source>
        <dbReference type="ARBA" id="ARBA00022475"/>
    </source>
</evidence>
<feature type="transmembrane region" description="Helical" evidence="7">
    <location>
        <begin position="417"/>
        <end position="434"/>
    </location>
</feature>
<comment type="caution">
    <text evidence="8">The sequence shown here is derived from an EMBL/GenBank/DDBJ whole genome shotgun (WGS) entry which is preliminary data.</text>
</comment>
<proteinExistence type="inferred from homology"/>
<feature type="transmembrane region" description="Helical" evidence="7">
    <location>
        <begin position="82"/>
        <end position="105"/>
    </location>
</feature>
<evidence type="ECO:0000256" key="5">
    <source>
        <dbReference type="ARBA" id="ARBA00022989"/>
    </source>
</evidence>
<dbReference type="CDD" id="cd13127">
    <property type="entry name" value="MATE_tuaB_like"/>
    <property type="match status" value="1"/>
</dbReference>
<feature type="transmembrane region" description="Helical" evidence="7">
    <location>
        <begin position="328"/>
        <end position="348"/>
    </location>
</feature>
<keyword evidence="6 7" id="KW-0472">Membrane</keyword>
<feature type="transmembrane region" description="Helical" evidence="7">
    <location>
        <begin position="441"/>
        <end position="459"/>
    </location>
</feature>